<evidence type="ECO:0000259" key="3">
    <source>
        <dbReference type="Pfam" id="PF00206"/>
    </source>
</evidence>
<dbReference type="GO" id="GO:0005829">
    <property type="term" value="C:cytosol"/>
    <property type="evidence" value="ECO:0007669"/>
    <property type="project" value="TreeGrafter"/>
</dbReference>
<dbReference type="FunFam" id="1.20.200.10:FF:000001">
    <property type="entry name" value="Fumarate hydratase, mitochondrial"/>
    <property type="match status" value="1"/>
</dbReference>
<dbReference type="GO" id="GO:0008797">
    <property type="term" value="F:aspartate ammonia-lyase activity"/>
    <property type="evidence" value="ECO:0007669"/>
    <property type="project" value="UniProtKB-EC"/>
</dbReference>
<dbReference type="Gene3D" id="1.10.40.30">
    <property type="entry name" value="Fumarase/aspartase (C-terminal domain)"/>
    <property type="match status" value="1"/>
</dbReference>
<evidence type="ECO:0000256" key="2">
    <source>
        <dbReference type="SAM" id="MobiDB-lite"/>
    </source>
</evidence>
<dbReference type="InterPro" id="IPR051546">
    <property type="entry name" value="Aspartate_Ammonia-Lyase"/>
</dbReference>
<dbReference type="eggNOG" id="COG1027">
    <property type="taxonomic scope" value="Bacteria"/>
</dbReference>
<reference evidence="5 6" key="1">
    <citation type="submission" date="2014-03" db="EMBL/GenBank/DDBJ databases">
        <title>Genomics of Bifidobacteria.</title>
        <authorList>
            <person name="Ventura M."/>
            <person name="Milani C."/>
            <person name="Lugli G.A."/>
        </authorList>
    </citation>
    <scope>NUCLEOTIDE SEQUENCE [LARGE SCALE GENOMIC DNA]</scope>
    <source>
        <strain evidence="5 6">LMG 11592</strain>
    </source>
</reference>
<protein>
    <submittedName>
        <fullName evidence="5">Aspartate ammonia-lyase</fullName>
        <ecNumber evidence="5">4.3.1.1</ecNumber>
    </submittedName>
</protein>
<dbReference type="SUPFAM" id="SSF48557">
    <property type="entry name" value="L-aspartase-like"/>
    <property type="match status" value="1"/>
</dbReference>
<dbReference type="InterPro" id="IPR020557">
    <property type="entry name" value="Fumarate_lyase_CS"/>
</dbReference>
<organism evidence="5 6">
    <name type="scientific">Bifidobacterium minimum</name>
    <dbReference type="NCBI Taxonomy" id="1693"/>
    <lineage>
        <taxon>Bacteria</taxon>
        <taxon>Bacillati</taxon>
        <taxon>Actinomycetota</taxon>
        <taxon>Actinomycetes</taxon>
        <taxon>Bifidobacteriales</taxon>
        <taxon>Bifidobacteriaceae</taxon>
        <taxon>Bifidobacterium</taxon>
    </lineage>
</organism>
<dbReference type="PROSITE" id="PS00163">
    <property type="entry name" value="FUMARATE_LYASES"/>
    <property type="match status" value="1"/>
</dbReference>
<feature type="domain" description="Fumarate lyase N-terminal" evidence="3">
    <location>
        <begin position="52"/>
        <end position="381"/>
    </location>
</feature>
<dbReference type="GO" id="GO:0006099">
    <property type="term" value="P:tricarboxylic acid cycle"/>
    <property type="evidence" value="ECO:0007669"/>
    <property type="project" value="InterPro"/>
</dbReference>
<dbReference type="GO" id="GO:0006531">
    <property type="term" value="P:aspartate metabolic process"/>
    <property type="evidence" value="ECO:0007669"/>
    <property type="project" value="TreeGrafter"/>
</dbReference>
<dbReference type="PANTHER" id="PTHR42696">
    <property type="entry name" value="ASPARTATE AMMONIA-LYASE"/>
    <property type="match status" value="1"/>
</dbReference>
<dbReference type="AlphaFoldDB" id="A0A087BM00"/>
<dbReference type="STRING" id="1693.BMIN_1586"/>
<sequence length="512" mass="54678">MNGNSRSSMIEASATNDSTMAKDEVRTSATDTHPPIMDGPDARQEHDCLGTMMIPSQAYWGIHTYRAISNFPLGSARVSDHPELITAYATVKHACAQANSDLGLLDKGTADAIMAACRELEEGRLRDQFPVDVLQGGAGTSTNMNVNEVIANRALEISGHRRGEYRFIHPNDHVNMSQSTNDTYPAACRIAIVTALTPLIKETTRLALSFHDLADKHINDVTMGRTQLQDAVPMTFGQEFHAFASFLKSDARTLAAQISSLCVVNLGATAVGTGICADARFRESAIRDLRTISGLPIAAAPDPVAAITDMSDFVTASSSIRNLAIHLKKAADDLRLLNSGPRAGLNDLDVPARQAGSSIMPGKINPVIPESIDQCCFTVLGMDATVCAAAGSGQLQLNAFEPVIIHAILSSMHLLTNAMAMFRTLCVDGITVNVEGGRRHALSSPALSTALNPVIGYEASLAIAAQATDSGRQVRDVAADMTDIPADELNDLLDPLTLSRRLGQTCREHHDD</sequence>
<dbReference type="Pfam" id="PF00206">
    <property type="entry name" value="Lyase_1"/>
    <property type="match status" value="1"/>
</dbReference>
<keyword evidence="6" id="KW-1185">Reference proteome</keyword>
<dbReference type="InterPro" id="IPR022761">
    <property type="entry name" value="Fumarate_lyase_N"/>
</dbReference>
<dbReference type="FunFam" id="1.10.275.10:FF:000001">
    <property type="entry name" value="Fumarate hydratase, mitochondrial"/>
    <property type="match status" value="1"/>
</dbReference>
<dbReference type="EC" id="4.3.1.1" evidence="5"/>
<evidence type="ECO:0000256" key="1">
    <source>
        <dbReference type="ARBA" id="ARBA00023239"/>
    </source>
</evidence>
<proteinExistence type="predicted"/>
<comment type="caution">
    <text evidence="5">The sequence shown here is derived from an EMBL/GenBank/DDBJ whole genome shotgun (WGS) entry which is preliminary data.</text>
</comment>
<evidence type="ECO:0000313" key="5">
    <source>
        <dbReference type="EMBL" id="KFI72050.1"/>
    </source>
</evidence>
<dbReference type="NCBIfam" id="NF008909">
    <property type="entry name" value="PRK12273.1"/>
    <property type="match status" value="1"/>
</dbReference>
<dbReference type="Proteomes" id="UP000029014">
    <property type="component" value="Unassembled WGS sequence"/>
</dbReference>
<dbReference type="EMBL" id="JGZD01000010">
    <property type="protein sequence ID" value="KFI72050.1"/>
    <property type="molecule type" value="Genomic_DNA"/>
</dbReference>
<dbReference type="Gene3D" id="1.10.275.10">
    <property type="entry name" value="Fumarase/aspartase (N-terminal domain)"/>
    <property type="match status" value="1"/>
</dbReference>
<dbReference type="Pfam" id="PF10415">
    <property type="entry name" value="FumaraseC_C"/>
    <property type="match status" value="1"/>
</dbReference>
<evidence type="ECO:0000313" key="6">
    <source>
        <dbReference type="Proteomes" id="UP000029014"/>
    </source>
</evidence>
<dbReference type="Gene3D" id="1.20.200.10">
    <property type="entry name" value="Fumarase/aspartase (Central domain)"/>
    <property type="match status" value="1"/>
</dbReference>
<dbReference type="PANTHER" id="PTHR42696:SF2">
    <property type="entry name" value="ASPARTATE AMMONIA-LYASE"/>
    <property type="match status" value="1"/>
</dbReference>
<evidence type="ECO:0000259" key="4">
    <source>
        <dbReference type="Pfam" id="PF10415"/>
    </source>
</evidence>
<dbReference type="CDD" id="cd01357">
    <property type="entry name" value="Aspartase"/>
    <property type="match status" value="1"/>
</dbReference>
<feature type="compositionally biased region" description="Polar residues" evidence="2">
    <location>
        <begin position="1"/>
        <end position="19"/>
    </location>
</feature>
<feature type="region of interest" description="Disordered" evidence="2">
    <location>
        <begin position="1"/>
        <end position="23"/>
    </location>
</feature>
<dbReference type="InterPro" id="IPR008948">
    <property type="entry name" value="L-Aspartase-like"/>
</dbReference>
<gene>
    <name evidence="5" type="ORF">BMIN_1586</name>
</gene>
<name>A0A087BM00_9BIFI</name>
<feature type="domain" description="Fumarase C C-terminal" evidence="4">
    <location>
        <begin position="449"/>
        <end position="498"/>
    </location>
</feature>
<dbReference type="PRINTS" id="PR00149">
    <property type="entry name" value="FUMRATELYASE"/>
</dbReference>
<dbReference type="InterPro" id="IPR024083">
    <property type="entry name" value="Fumarase/histidase_N"/>
</dbReference>
<accession>A0A087BM00</accession>
<keyword evidence="1 5" id="KW-0456">Lyase</keyword>
<dbReference type="InterPro" id="IPR000362">
    <property type="entry name" value="Fumarate_lyase_fam"/>
</dbReference>
<dbReference type="InterPro" id="IPR018951">
    <property type="entry name" value="Fumarase_C_C"/>
</dbReference>